<organism evidence="3 4">
    <name type="scientific">Dehalogenimonas formicexedens</name>
    <dbReference type="NCBI Taxonomy" id="1839801"/>
    <lineage>
        <taxon>Bacteria</taxon>
        <taxon>Bacillati</taxon>
        <taxon>Chloroflexota</taxon>
        <taxon>Dehalococcoidia</taxon>
        <taxon>Dehalococcoidales</taxon>
        <taxon>Dehalococcoidaceae</taxon>
        <taxon>Dehalogenimonas</taxon>
    </lineage>
</organism>
<name>A0A1P8FA77_9CHLR</name>
<dbReference type="AlphaFoldDB" id="A0A1P8FA77"/>
<dbReference type="PROSITE" id="PS51257">
    <property type="entry name" value="PROKAR_LIPOPROTEIN"/>
    <property type="match status" value="1"/>
</dbReference>
<feature type="chain" id="PRO_5012410790" evidence="2">
    <location>
        <begin position="24"/>
        <end position="168"/>
    </location>
</feature>
<feature type="signal peptide" evidence="2">
    <location>
        <begin position="1"/>
        <end position="23"/>
    </location>
</feature>
<dbReference type="Proteomes" id="UP000185934">
    <property type="component" value="Chromosome"/>
</dbReference>
<evidence type="ECO:0000256" key="2">
    <source>
        <dbReference type="SAM" id="SignalP"/>
    </source>
</evidence>
<feature type="region of interest" description="Disordered" evidence="1">
    <location>
        <begin position="30"/>
        <end position="55"/>
    </location>
</feature>
<evidence type="ECO:0000313" key="3">
    <source>
        <dbReference type="EMBL" id="APV45369.1"/>
    </source>
</evidence>
<feature type="compositionally biased region" description="Low complexity" evidence="1">
    <location>
        <begin position="30"/>
        <end position="43"/>
    </location>
</feature>
<dbReference type="EMBL" id="CP018258">
    <property type="protein sequence ID" value="APV45369.1"/>
    <property type="molecule type" value="Genomic_DNA"/>
</dbReference>
<reference evidence="4" key="1">
    <citation type="submission" date="2016-11" db="EMBL/GenBank/DDBJ databases">
        <title>Dehalogenimonas formicexedens sp. nov., a chlorinated alkane respiring bacterium isolated from contaminated groundwater.</title>
        <authorList>
            <person name="Key T.A."/>
            <person name="Bowman K.S."/>
            <person name="Lee I."/>
            <person name="Chun J."/>
            <person name="Albuquerque L."/>
            <person name="da Costa M.S."/>
            <person name="Rainey F.A."/>
            <person name="Moe W.M."/>
        </authorList>
    </citation>
    <scope>NUCLEOTIDE SEQUENCE [LARGE SCALE GENOMIC DNA]</scope>
    <source>
        <strain evidence="4">NSZ-14</strain>
    </source>
</reference>
<dbReference type="OrthoDB" id="9913076at2"/>
<accession>A0A1P8FA77</accession>
<evidence type="ECO:0000256" key="1">
    <source>
        <dbReference type="SAM" id="MobiDB-lite"/>
    </source>
</evidence>
<keyword evidence="2" id="KW-0732">Signal</keyword>
<keyword evidence="4" id="KW-1185">Reference proteome</keyword>
<sequence length="168" mass="18005">MNTNWCRILKVAVISVVAITLMAGCVGTPSPASETSSTPSPSSINWPAQGKRPDGILGLPTPVTLTAEDKSLLTLIAQGPVYQLLGSKFEWLAIIWDENAVPATVWTLDEDAALKGVPEYINPNALWYPAATVTLIGTSVVYQKQVAVDYDSFRVVYTAVLSTQNIAP</sequence>
<gene>
    <name evidence="3" type="ORF">Dform_02060</name>
</gene>
<protein>
    <submittedName>
        <fullName evidence="3">Uncharacterized protein</fullName>
    </submittedName>
</protein>
<proteinExistence type="predicted"/>
<dbReference type="KEGG" id="dfo:Dform_02060"/>
<evidence type="ECO:0000313" key="4">
    <source>
        <dbReference type="Proteomes" id="UP000185934"/>
    </source>
</evidence>
<dbReference type="RefSeq" id="WP_076004872.1">
    <property type="nucleotide sequence ID" value="NZ_CP018258.1"/>
</dbReference>